<dbReference type="AlphaFoldDB" id="A0A1L8CVX3"/>
<organism evidence="1 2">
    <name type="scientific">Carboxydothermus pertinax</name>
    <dbReference type="NCBI Taxonomy" id="870242"/>
    <lineage>
        <taxon>Bacteria</taxon>
        <taxon>Bacillati</taxon>
        <taxon>Bacillota</taxon>
        <taxon>Clostridia</taxon>
        <taxon>Thermoanaerobacterales</taxon>
        <taxon>Thermoanaerobacteraceae</taxon>
        <taxon>Carboxydothermus</taxon>
    </lineage>
</organism>
<accession>A0A1L8CVX3</accession>
<dbReference type="STRING" id="870242.cpu_15630"/>
<dbReference type="RefSeq" id="WP_075859506.1">
    <property type="nucleotide sequence ID" value="NZ_BDJK01000027.1"/>
</dbReference>
<name>A0A1L8CVX3_9THEO</name>
<evidence type="ECO:0000313" key="2">
    <source>
        <dbReference type="Proteomes" id="UP000187485"/>
    </source>
</evidence>
<comment type="caution">
    <text evidence="1">The sequence shown here is derived from an EMBL/GenBank/DDBJ whole genome shotgun (WGS) entry which is preliminary data.</text>
</comment>
<reference evidence="2" key="1">
    <citation type="submission" date="2016-12" db="EMBL/GenBank/DDBJ databases">
        <title>Draft Genome Sequences od Carboxydothermus pertinax and islandicus, Hydrogenogenic Carboxydotrophic Bacteria.</title>
        <authorList>
            <person name="Fukuyama Y."/>
            <person name="Ohmae K."/>
            <person name="Yoneda Y."/>
            <person name="Yoshida T."/>
            <person name="Sako Y."/>
        </authorList>
    </citation>
    <scope>NUCLEOTIDE SEQUENCE [LARGE SCALE GENOMIC DNA]</scope>
    <source>
        <strain evidence="2">Ug1</strain>
    </source>
</reference>
<keyword evidence="2" id="KW-1185">Reference proteome</keyword>
<sequence>MNLSKVLENLESQEKELLKYLVEKGGWARITVVSKKIGSNKDDGYNWEKDEPKSTIGKLWAKALVFI</sequence>
<dbReference type="OrthoDB" id="1723031at2"/>
<gene>
    <name evidence="1" type="ORF">cpu_15630</name>
</gene>
<proteinExistence type="predicted"/>
<protein>
    <submittedName>
        <fullName evidence="1">Conserved domain protein</fullName>
    </submittedName>
</protein>
<evidence type="ECO:0000313" key="1">
    <source>
        <dbReference type="EMBL" id="GAV23053.1"/>
    </source>
</evidence>
<dbReference type="Proteomes" id="UP000187485">
    <property type="component" value="Unassembled WGS sequence"/>
</dbReference>
<dbReference type="EMBL" id="BDJK01000027">
    <property type="protein sequence ID" value="GAV23053.1"/>
    <property type="molecule type" value="Genomic_DNA"/>
</dbReference>